<feature type="compositionally biased region" description="Polar residues" evidence="1">
    <location>
        <begin position="1193"/>
        <end position="1217"/>
    </location>
</feature>
<dbReference type="HOGENOM" id="CLU_266769_0_0_11"/>
<feature type="region of interest" description="Disordered" evidence="1">
    <location>
        <begin position="1075"/>
        <end position="1107"/>
    </location>
</feature>
<dbReference type="STRING" id="640132.Srot_0075"/>
<evidence type="ECO:0000313" key="3">
    <source>
        <dbReference type="Proteomes" id="UP000002247"/>
    </source>
</evidence>
<evidence type="ECO:0000256" key="1">
    <source>
        <dbReference type="SAM" id="MobiDB-lite"/>
    </source>
</evidence>
<evidence type="ECO:0000313" key="2">
    <source>
        <dbReference type="EMBL" id="ADG96568.1"/>
    </source>
</evidence>
<dbReference type="Gene3D" id="3.90.1720.10">
    <property type="entry name" value="endopeptidase domain like (from Nostoc punctiforme)"/>
    <property type="match status" value="1"/>
</dbReference>
<proteinExistence type="predicted"/>
<accession>D6Z9P1</accession>
<gene>
    <name evidence="2" type="ordered locus">Srot_0075</name>
</gene>
<organism evidence="2 3">
    <name type="scientific">Segniliparus rotundus (strain ATCC BAA-972 / CDC 1076 / CIP 108378 / DSM 44985 / JCM 13578)</name>
    <dbReference type="NCBI Taxonomy" id="640132"/>
    <lineage>
        <taxon>Bacteria</taxon>
        <taxon>Bacillati</taxon>
        <taxon>Actinomycetota</taxon>
        <taxon>Actinomycetes</taxon>
        <taxon>Mycobacteriales</taxon>
        <taxon>Segniliparaceae</taxon>
        <taxon>Segniliparus</taxon>
    </lineage>
</organism>
<dbReference type="OrthoDB" id="4433665at2"/>
<dbReference type="eggNOG" id="COG0791">
    <property type="taxonomic scope" value="Bacteria"/>
</dbReference>
<dbReference type="RefSeq" id="WP_013137024.1">
    <property type="nucleotide sequence ID" value="NC_014168.1"/>
</dbReference>
<reference evidence="2 3" key="1">
    <citation type="journal article" date="2010" name="Stand. Genomic Sci.">
        <title>Complete genome sequence of Segniliparus rotundus type strain (CDC 1076).</title>
        <authorList>
            <person name="Sikorski J."/>
            <person name="Lapidus A."/>
            <person name="Copeland A."/>
            <person name="Misra M."/>
            <person name="Glavina Del Rio T."/>
            <person name="Nolan M."/>
            <person name="Lucas S."/>
            <person name="Chen F."/>
            <person name="Tice H."/>
            <person name="Cheng J.F."/>
            <person name="Jando M."/>
            <person name="Schneider S."/>
            <person name="Bruce D."/>
            <person name="Goodwin L."/>
            <person name="Pitluck S."/>
            <person name="Liolios K."/>
            <person name="Mikhailova N."/>
            <person name="Pati A."/>
            <person name="Ivanova N."/>
            <person name="Mavromatis K."/>
            <person name="Chen A."/>
            <person name="Palaniappan K."/>
            <person name="Chertkov O."/>
            <person name="Land M."/>
            <person name="Hauser L."/>
            <person name="Chang Y.J."/>
            <person name="Jeffries C.D."/>
            <person name="Brettin T."/>
            <person name="Detter J.C."/>
            <person name="Han C."/>
            <person name="Rohde M."/>
            <person name="Goker M."/>
            <person name="Bristow J."/>
            <person name="Eisen J.A."/>
            <person name="Markowitz V."/>
            <person name="Hugenholtz P."/>
            <person name="Kyrpides N.C."/>
            <person name="Klenk H.P."/>
        </authorList>
    </citation>
    <scope>NUCLEOTIDE SEQUENCE [LARGE SCALE GENOMIC DNA]</scope>
    <source>
        <strain evidence="3">ATCC BAA-972 / CDC 1076 / CIP 108378 / DSM 44985 / JCM 13578</strain>
    </source>
</reference>
<protein>
    <submittedName>
        <fullName evidence="2">Phage-related protein</fullName>
    </submittedName>
</protein>
<dbReference type="EMBL" id="CP001958">
    <property type="protein sequence ID" value="ADG96568.1"/>
    <property type="molecule type" value="Genomic_DNA"/>
</dbReference>
<dbReference type="Proteomes" id="UP000002247">
    <property type="component" value="Chromosome"/>
</dbReference>
<name>D6Z9P1_SEGRD</name>
<sequence>MATNLSDVYVTIIPETRRVGEAIRAAFRDAEREAKLSSERMGRDLDRELGDVHVTVKVGADTKRARREVDELKTHGQRAGEAMGTATGLAFGKMFSAQLGLVKFASLGAAGGLALSGLGGSLASIVGVASRASGALALVPAAAMGAAASVSALKLGVSGLSDAFKAMEDPQKFANALQKLSPAAQESAKAVYALKPAFDSMKNTVQDSLFAGLAPQITQLGRTYLPVVQQGFAGVAGAANQAGKSVAAWAQTPEAVGQVNKLLGNTTAGMNILATAARPAVQAVLGLGAAGSDSLPRLSQAVADVSNRFAGFVKNASESGRITEWIDAGLTSLTQLGHAIGAVGSVFATVFKAGSAVGGGMLGTITQVADKFNDFLKSADGQAALSGFFTGISQAAAALAPILGTLAQIVGTTIVPALSNLGTAVAPALNGMLQGLGAGLNAIKPVFEQLSGPLSQIGQVIGDVLAKTLPILAPALVPLAQAFADLLSAIAPLIPPIAQLASMFVQAVAPALSVVFQALAPVIQQLMDALKPVLDQLGPVLAQVAQTLAGLLVQAIQELLPPLMPLVKSFADFLAAVLPLLPAVVKVAAVIAGALVKAMAATLPLAVSVVKAMVDFSTKIANFVVPWVSKLADGFGWLGDKVKSLIGWFSGVKDAAGEASGSVSSFASATPAPFAFPQTSGGVPGGGEPSALANRLRRSAGTPEGMDRAEAGRLGQSLAASATPDANGSLLADASRLLADYATGKGDQDAVARAAELIDQASKGGAYVPDSDPPPPAVPLPPVPAPLPVPAAPVLPAPSAGKGGKAPALAPITMADLDKYDTPGLETGAPVTVAPGSPARAEQSVPATMGVDVYTGMGQTGGGSGAQQGIDFAHSMTGTAYSQQVFGRIGIDCSGMVSATVNAAEGKDPFSSRMSTVNEGEWLKAHGAVEGMGGPGDLSIGWWNKGSSGGNNGHTALTLPNGENVESGGSHGVVAVGAGAAGAGDKQFDHHMHIPKELLGSVPTAAGYAPALSGASGDWRSRTADRAVQNAQDSVKDHQWRVDQAKRRMIEAKTQQQRDMAEHALIVAERELAKSHEKLRDAQDKRAETMAKARQKGQRGGSDGAEDFGHSLVSGALSGLGLDGSLLDNPLEWSGVKWLTSMVNGFTKPAQGQQGRYGSDGAALPGFGPPASDPAQLASLGAQGLSQGFGADSGSQPSPAQVDQSINLTGQFGNPNDTARAMRAEMDNRNRAFSMNAGRM</sequence>
<keyword evidence="3" id="KW-1185">Reference proteome</keyword>
<feature type="region of interest" description="Disordered" evidence="1">
    <location>
        <begin position="1150"/>
        <end position="1217"/>
    </location>
</feature>
<dbReference type="KEGG" id="srt:Srot_0075"/>
<dbReference type="eggNOG" id="COG5412">
    <property type="taxonomic scope" value="Bacteria"/>
</dbReference>
<dbReference type="AlphaFoldDB" id="D6Z9P1"/>
<feature type="compositionally biased region" description="Basic and acidic residues" evidence="1">
    <location>
        <begin position="1075"/>
        <end position="1091"/>
    </location>
</feature>